<dbReference type="KEGG" id="ncb:C0V82_01495"/>
<dbReference type="InterPro" id="IPR036111">
    <property type="entry name" value="Mal/L-sulfo/L-lacto_DH-like_sf"/>
</dbReference>
<keyword evidence="2" id="KW-0560">Oxidoreductase</keyword>
<dbReference type="InterPro" id="IPR003767">
    <property type="entry name" value="Malate/L-lactate_DH-like"/>
</dbReference>
<accession>A0A2K9N7F4</accession>
<dbReference type="Pfam" id="PF02615">
    <property type="entry name" value="Ldh_2"/>
    <property type="match status" value="1"/>
</dbReference>
<dbReference type="Gene3D" id="1.10.1530.10">
    <property type="match status" value="1"/>
</dbReference>
<keyword evidence="4" id="KW-1185">Reference proteome</keyword>
<name>A0A2K9N7F4_9PROT</name>
<evidence type="ECO:0000256" key="1">
    <source>
        <dbReference type="ARBA" id="ARBA00006056"/>
    </source>
</evidence>
<comment type="similarity">
    <text evidence="1">Belongs to the LDH2/MDH2 oxidoreductase family.</text>
</comment>
<dbReference type="Gene3D" id="3.30.1370.60">
    <property type="entry name" value="Hypothetical oxidoreductase yiak, domain 2"/>
    <property type="match status" value="1"/>
</dbReference>
<dbReference type="EMBL" id="CP025611">
    <property type="protein sequence ID" value="AUN29071.1"/>
    <property type="molecule type" value="Genomic_DNA"/>
</dbReference>
<evidence type="ECO:0000256" key="2">
    <source>
        <dbReference type="ARBA" id="ARBA00023002"/>
    </source>
</evidence>
<dbReference type="OrthoDB" id="9811519at2"/>
<dbReference type="InterPro" id="IPR043143">
    <property type="entry name" value="Mal/L-sulf/L-lact_DH-like_NADP"/>
</dbReference>
<evidence type="ECO:0000313" key="3">
    <source>
        <dbReference type="EMBL" id="AUN29071.1"/>
    </source>
</evidence>
<dbReference type="PANTHER" id="PTHR11091">
    <property type="entry name" value="OXIDOREDUCTASE-RELATED"/>
    <property type="match status" value="1"/>
</dbReference>
<reference evidence="3 4" key="1">
    <citation type="submission" date="2017-12" db="EMBL/GenBank/DDBJ databases">
        <title>Genomes of bacteria within cyanobacterial aggregates.</title>
        <authorList>
            <person name="Cai H."/>
        </authorList>
    </citation>
    <scope>NUCLEOTIDE SEQUENCE [LARGE SCALE GENOMIC DNA]</scope>
    <source>
        <strain evidence="3 4">TH16</strain>
    </source>
</reference>
<dbReference type="RefSeq" id="WP_102110821.1">
    <property type="nucleotide sequence ID" value="NZ_BMGN01000004.1"/>
</dbReference>
<dbReference type="GO" id="GO:0016491">
    <property type="term" value="F:oxidoreductase activity"/>
    <property type="evidence" value="ECO:0007669"/>
    <property type="project" value="UniProtKB-KW"/>
</dbReference>
<dbReference type="Proteomes" id="UP000234752">
    <property type="component" value="Chromosome eg_1"/>
</dbReference>
<sequence length="333" mass="33286">MSTVTLSLEEAHLLAMGALVKAGVAPASAAATASALVAAEVDGQAGHGMSRVPSYTLHARAGKVDGNAVPAAVTAGEAGVRIDAGHGFAYPAVDLAIERLLTLVARTGVAAAAIHRSHHFGQAGRHVERLAEQGLVAFAFANTPAAMALPGGRRSLMGTNPIAFAAPLPGRAPLVIDMALSVAARGKIMAASKAGKPIPEGWALDADGNPTTDANAALGGSLLPIGGAKGAALALMIEVICAALVGGNFGWNASGFFDGHGGPPDLGQLLIVLDPARFGGDGYADQMAHLLLTVAGEAPARLPGDRRLALRRKAAADGVTIPAALHAEILGLV</sequence>
<dbReference type="SUPFAM" id="SSF89733">
    <property type="entry name" value="L-sulfolactate dehydrogenase-like"/>
    <property type="match status" value="1"/>
</dbReference>
<protein>
    <submittedName>
        <fullName evidence="3">Sulfolactate dehydrogenase</fullName>
    </submittedName>
</protein>
<gene>
    <name evidence="3" type="ORF">C0V82_01495</name>
</gene>
<proteinExistence type="inferred from homology"/>
<organism evidence="3 4">
    <name type="scientific">Niveispirillum cyanobacteriorum</name>
    <dbReference type="NCBI Taxonomy" id="1612173"/>
    <lineage>
        <taxon>Bacteria</taxon>
        <taxon>Pseudomonadati</taxon>
        <taxon>Pseudomonadota</taxon>
        <taxon>Alphaproteobacteria</taxon>
        <taxon>Rhodospirillales</taxon>
        <taxon>Azospirillaceae</taxon>
        <taxon>Niveispirillum</taxon>
    </lineage>
</organism>
<dbReference type="PANTHER" id="PTHR11091:SF0">
    <property type="entry name" value="MALATE DEHYDROGENASE"/>
    <property type="match status" value="1"/>
</dbReference>
<dbReference type="InterPro" id="IPR043144">
    <property type="entry name" value="Mal/L-sulf/L-lact_DH-like_ah"/>
</dbReference>
<evidence type="ECO:0000313" key="4">
    <source>
        <dbReference type="Proteomes" id="UP000234752"/>
    </source>
</evidence>
<dbReference type="AlphaFoldDB" id="A0A2K9N7F4"/>